<keyword evidence="3" id="KW-1185">Reference proteome</keyword>
<organism evidence="2 3">
    <name type="scientific">Cladophialophora chaetospira</name>
    <dbReference type="NCBI Taxonomy" id="386627"/>
    <lineage>
        <taxon>Eukaryota</taxon>
        <taxon>Fungi</taxon>
        <taxon>Dikarya</taxon>
        <taxon>Ascomycota</taxon>
        <taxon>Pezizomycotina</taxon>
        <taxon>Eurotiomycetes</taxon>
        <taxon>Chaetothyriomycetidae</taxon>
        <taxon>Chaetothyriales</taxon>
        <taxon>Herpotrichiellaceae</taxon>
        <taxon>Cladophialophora</taxon>
    </lineage>
</organism>
<reference evidence="2" key="1">
    <citation type="submission" date="2022-10" db="EMBL/GenBank/DDBJ databases">
        <title>Culturing micro-colonial fungi from biological soil crusts in the Mojave desert and describing Neophaeococcomyces mojavensis, and introducing the new genera and species Taxawa tesnikishii.</title>
        <authorList>
            <person name="Kurbessoian T."/>
            <person name="Stajich J.E."/>
        </authorList>
    </citation>
    <scope>NUCLEOTIDE SEQUENCE</scope>
    <source>
        <strain evidence="2">TK_41</strain>
    </source>
</reference>
<dbReference type="PANTHER" id="PTHR10039:SF5">
    <property type="entry name" value="NACHT DOMAIN-CONTAINING PROTEIN"/>
    <property type="match status" value="1"/>
</dbReference>
<protein>
    <recommendedName>
        <fullName evidence="1">DUF7791 domain-containing protein</fullName>
    </recommendedName>
</protein>
<evidence type="ECO:0000259" key="1">
    <source>
        <dbReference type="Pfam" id="PF25053"/>
    </source>
</evidence>
<evidence type="ECO:0000313" key="2">
    <source>
        <dbReference type="EMBL" id="KAJ9605379.1"/>
    </source>
</evidence>
<proteinExistence type="predicted"/>
<comment type="caution">
    <text evidence="2">The sequence shown here is derived from an EMBL/GenBank/DDBJ whole genome shotgun (WGS) entry which is preliminary data.</text>
</comment>
<dbReference type="Pfam" id="PF25053">
    <property type="entry name" value="DUF7791"/>
    <property type="match status" value="1"/>
</dbReference>
<dbReference type="Proteomes" id="UP001172673">
    <property type="component" value="Unassembled WGS sequence"/>
</dbReference>
<name>A0AA38X246_9EURO</name>
<dbReference type="PANTHER" id="PTHR10039">
    <property type="entry name" value="AMELOGENIN"/>
    <property type="match status" value="1"/>
</dbReference>
<dbReference type="EMBL" id="JAPDRK010000016">
    <property type="protein sequence ID" value="KAJ9605379.1"/>
    <property type="molecule type" value="Genomic_DNA"/>
</dbReference>
<accession>A0AA38X246</accession>
<dbReference type="AlphaFoldDB" id="A0AA38X246"/>
<sequence length="382" mass="43212">MADENREAVLNCVLYIANSSRKIKVCCSSRPEHPFHAAIPQYPSIRLQDFNYNDIKLHCHKRLTGTRAEPYAGRICYQAEGVFLWAYMVTEDLRAAASQGDSEEDLESRLRECPTGMNELFTFMLERQDKFYAKRPKPYLALVLAATEVTEELTLLDLLLGSQYQTTPVSAFPKSLDASQLASWDRLAIALEANVVARCANLVECYVLHESPQHTRFPDSFPYEHVSRAHNTAVRFIHRSARDFLVESEGGVAFLQSCRMSDEDALRKMVLASATSFLANTAWKNPGRLLKFARGIRANCWTSLEISAIDTVFAELQAREPWTMPSLVSTASCACHQASQYYDEFSPLCLDLSLLDNLTYTHLVDKQVVSYLKQSSLRLIQL</sequence>
<gene>
    <name evidence="2" type="ORF">H2200_010036</name>
</gene>
<evidence type="ECO:0000313" key="3">
    <source>
        <dbReference type="Proteomes" id="UP001172673"/>
    </source>
</evidence>
<feature type="domain" description="DUF7791" evidence="1">
    <location>
        <begin position="129"/>
        <end position="269"/>
    </location>
</feature>
<dbReference type="InterPro" id="IPR056693">
    <property type="entry name" value="DUF7791"/>
</dbReference>